<reference evidence="1" key="1">
    <citation type="submission" date="2015-07" db="EMBL/GenBank/DDBJ databases">
        <title>MeaNS - Measles Nucleotide Surveillance Program.</title>
        <authorList>
            <person name="Tran T."/>
            <person name="Druce J."/>
        </authorList>
    </citation>
    <scope>NUCLEOTIDE SEQUENCE</scope>
    <source>
        <strain evidence="1">UCB-OBI-ISO-001</strain>
        <tissue evidence="1">Gonad</tissue>
    </source>
</reference>
<sequence length="152" mass="17396">MLSGRTSKSFKKQLSSLSSKFRLCFLDYFFCCCISKNAVSEEEIIPCLDLNKNHESEISNVSESCAQTASFLPMIPVSEPKIAHEQSNERTSDDSIINSVAFVNDMIQNEMKTLCLQLLVALYPYLRPRRFSSTCRRQKTSKKMQQTRYGMP</sequence>
<evidence type="ECO:0000313" key="1">
    <source>
        <dbReference type="EMBL" id="KOF85518.1"/>
    </source>
</evidence>
<name>A0A0L8H8A8_OCTBM</name>
<accession>A0A0L8H8A8</accession>
<organism evidence="1">
    <name type="scientific">Octopus bimaculoides</name>
    <name type="common">California two-spotted octopus</name>
    <dbReference type="NCBI Taxonomy" id="37653"/>
    <lineage>
        <taxon>Eukaryota</taxon>
        <taxon>Metazoa</taxon>
        <taxon>Spiralia</taxon>
        <taxon>Lophotrochozoa</taxon>
        <taxon>Mollusca</taxon>
        <taxon>Cephalopoda</taxon>
        <taxon>Coleoidea</taxon>
        <taxon>Octopodiformes</taxon>
        <taxon>Octopoda</taxon>
        <taxon>Incirrata</taxon>
        <taxon>Octopodidae</taxon>
        <taxon>Octopus</taxon>
    </lineage>
</organism>
<dbReference type="AlphaFoldDB" id="A0A0L8H8A8"/>
<dbReference type="EMBL" id="KQ418866">
    <property type="protein sequence ID" value="KOF85518.1"/>
    <property type="molecule type" value="Genomic_DNA"/>
</dbReference>
<gene>
    <name evidence="1" type="ORF">OCBIM_22020170mg</name>
</gene>
<protein>
    <submittedName>
        <fullName evidence="1">Uncharacterized protein</fullName>
    </submittedName>
</protein>
<proteinExistence type="predicted"/>